<name>A0A0F9ACH0_9ZZZZ</name>
<evidence type="ECO:0000313" key="1">
    <source>
        <dbReference type="EMBL" id="KKL07249.1"/>
    </source>
</evidence>
<dbReference type="AlphaFoldDB" id="A0A0F9ACH0"/>
<reference evidence="1" key="1">
    <citation type="journal article" date="2015" name="Nature">
        <title>Complex archaea that bridge the gap between prokaryotes and eukaryotes.</title>
        <authorList>
            <person name="Spang A."/>
            <person name="Saw J.H."/>
            <person name="Jorgensen S.L."/>
            <person name="Zaremba-Niedzwiedzka K."/>
            <person name="Martijn J."/>
            <person name="Lind A.E."/>
            <person name="van Eijk R."/>
            <person name="Schleper C."/>
            <person name="Guy L."/>
            <person name="Ettema T.J."/>
        </authorList>
    </citation>
    <scope>NUCLEOTIDE SEQUENCE</scope>
</reference>
<dbReference type="EMBL" id="LAZR01043363">
    <property type="protein sequence ID" value="KKL07249.1"/>
    <property type="molecule type" value="Genomic_DNA"/>
</dbReference>
<feature type="non-terminal residue" evidence="1">
    <location>
        <position position="57"/>
    </location>
</feature>
<sequence length="57" mass="6397">MVSTVEALHYNEAVELPKFKASLDRLLNKKAYDFILTTHSISTEILSQFVGRATLEG</sequence>
<proteinExistence type="predicted"/>
<comment type="caution">
    <text evidence="1">The sequence shown here is derived from an EMBL/GenBank/DDBJ whole genome shotgun (WGS) entry which is preliminary data.</text>
</comment>
<protein>
    <submittedName>
        <fullName evidence="1">Uncharacterized protein</fullName>
    </submittedName>
</protein>
<gene>
    <name evidence="1" type="ORF">LCGC14_2587880</name>
</gene>
<accession>A0A0F9ACH0</accession>
<organism evidence="1">
    <name type="scientific">marine sediment metagenome</name>
    <dbReference type="NCBI Taxonomy" id="412755"/>
    <lineage>
        <taxon>unclassified sequences</taxon>
        <taxon>metagenomes</taxon>
        <taxon>ecological metagenomes</taxon>
    </lineage>
</organism>